<evidence type="ECO:0000313" key="1">
    <source>
        <dbReference type="EMBL" id="RZF23171.1"/>
    </source>
</evidence>
<keyword evidence="2" id="KW-1185">Reference proteome</keyword>
<gene>
    <name evidence="1" type="ORF">DAY19_05220</name>
</gene>
<comment type="caution">
    <text evidence="1">The sequence shown here is derived from an EMBL/GenBank/DDBJ whole genome shotgun (WGS) entry which is preliminary data.</text>
</comment>
<name>A0ABY0IJP0_9BACT</name>
<proteinExistence type="predicted"/>
<organism evidence="1 2">
    <name type="scientific">Halobacteriovorax vibrionivorans</name>
    <dbReference type="NCBI Taxonomy" id="2152716"/>
    <lineage>
        <taxon>Bacteria</taxon>
        <taxon>Pseudomonadati</taxon>
        <taxon>Bdellovibrionota</taxon>
        <taxon>Bacteriovoracia</taxon>
        <taxon>Bacteriovoracales</taxon>
        <taxon>Halobacteriovoraceae</taxon>
        <taxon>Halobacteriovorax</taxon>
    </lineage>
</organism>
<dbReference type="EMBL" id="QDKL01000001">
    <property type="protein sequence ID" value="RZF23171.1"/>
    <property type="molecule type" value="Genomic_DNA"/>
</dbReference>
<sequence length="467" mass="54405">MLLLVSNFAYVVISEAILLQSILLSVCDKIVGLFMNLNFSELGQNVDKINKQIMENGESTCPKIQKIFSSGKLLLLQLRLRGKNLCITIGRGGEYCGVWDTIQTIPSEYRIQRDQFLEFLRSNIRNARLVKIEADTLDKCLSFQFLDKSRLLLFWKGRQLYFSYIYQSNNKWMHFSPWISQKKLEFNEESDFDLFDEIGRKQLDIKNIKESKLVLEANDVFNKKVETGYNKKLLRKKSLISKDLENCKIRHEIEEKLIKDDLDLSGHVFKYKNFKVKFDYSANYYQKKNSVFTKIKKLKKGEEFLTKRLQDVIEELENKKQTFVQEKVNTPIWKKVAQSSNEPKKSDDHVIVKWGEISIAIGLNTRGNDYIRGKWSTKGDMWFHLDGDKSAHLIAKNADTFDFDTYSVLASMLAEYSEFGADQIPVIFTQVENLKGVKGAQGKVIYKKEKHLILPKVNWKEIISTSW</sequence>
<evidence type="ECO:0000313" key="2">
    <source>
        <dbReference type="Proteomes" id="UP000443582"/>
    </source>
</evidence>
<protein>
    <submittedName>
        <fullName evidence="1">DUF814 domain-containing protein</fullName>
    </submittedName>
</protein>
<dbReference type="Proteomes" id="UP000443582">
    <property type="component" value="Unassembled WGS sequence"/>
</dbReference>
<accession>A0ABY0IJP0</accession>
<reference evidence="2" key="1">
    <citation type="journal article" date="2019" name="Int. J. Syst. Evol. Microbiol.">
        <title>Halobacteriovorax valvorus sp. nov., a novel prokaryotic predator isolated from coastal seawater of China.</title>
        <authorList>
            <person name="Chen M.-X."/>
        </authorList>
    </citation>
    <scope>NUCLEOTIDE SEQUENCE [LARGE SCALE GENOMIC DNA]</scope>
    <source>
        <strain evidence="2">BL9</strain>
    </source>
</reference>
<dbReference type="Gene3D" id="2.30.310.10">
    <property type="entry name" value="ibrinogen binding protein from staphylococcus aureus domain"/>
    <property type="match status" value="1"/>
</dbReference>